<dbReference type="PANTHER" id="PTHR47535">
    <property type="entry name" value="MUSCLE-SPECIFIC PROTEIN 300 KDA, ISOFORM G"/>
    <property type="match status" value="1"/>
</dbReference>
<dbReference type="InParanoid" id="A0A5F8A5P9"/>
<comment type="subcellular location">
    <subcellularLocation>
        <location evidence="10">Nucleus outer membrane</location>
        <topology evidence="10">Single-pass type IV membrane protein</topology>
    </subcellularLocation>
    <subcellularLocation>
        <location evidence="1">Rough endoplasmic reticulum</location>
    </subcellularLocation>
</comment>
<organism evidence="19 20">
    <name type="scientific">Macaca mulatta</name>
    <name type="common">Rhesus macaque</name>
    <dbReference type="NCBI Taxonomy" id="9544"/>
    <lineage>
        <taxon>Eukaryota</taxon>
        <taxon>Metazoa</taxon>
        <taxon>Chordata</taxon>
        <taxon>Craniata</taxon>
        <taxon>Vertebrata</taxon>
        <taxon>Euteleostomi</taxon>
        <taxon>Mammalia</taxon>
        <taxon>Eutheria</taxon>
        <taxon>Euarchontoglires</taxon>
        <taxon>Primates</taxon>
        <taxon>Haplorrhini</taxon>
        <taxon>Catarrhini</taxon>
        <taxon>Cercopithecidae</taxon>
        <taxon>Cercopithecinae</taxon>
        <taxon>Macaca</taxon>
    </lineage>
</organism>
<evidence type="ECO:0000256" key="6">
    <source>
        <dbReference type="ARBA" id="ARBA00022989"/>
    </source>
</evidence>
<dbReference type="FunFam" id="1.20.58.60:FF:000247">
    <property type="entry name" value="Spectrin repeat-containing, nuclear envelope family member 3"/>
    <property type="match status" value="1"/>
</dbReference>
<evidence type="ECO:0000313" key="21">
    <source>
        <dbReference type="VGNC" id="VGNC:78176"/>
    </source>
</evidence>
<dbReference type="FunFam" id="1.20.58.60:FF:000364">
    <property type="entry name" value="Spectrin repeat-containing, nuclear envelope family member 3"/>
    <property type="match status" value="1"/>
</dbReference>
<evidence type="ECO:0000256" key="3">
    <source>
        <dbReference type="ARBA" id="ARBA00022692"/>
    </source>
</evidence>
<dbReference type="GO" id="GO:0008360">
    <property type="term" value="P:regulation of cell shape"/>
    <property type="evidence" value="ECO:0007669"/>
    <property type="project" value="Ensembl"/>
</dbReference>
<evidence type="ECO:0000256" key="10">
    <source>
        <dbReference type="ARBA" id="ARBA00046312"/>
    </source>
</evidence>
<dbReference type="Ensembl" id="ENSMMUT00000110242.1">
    <property type="protein sequence ID" value="ENSMMUP00000072687.1"/>
    <property type="gene ID" value="ENSMMUG00000004931.4"/>
</dbReference>
<evidence type="ECO:0000256" key="9">
    <source>
        <dbReference type="ARBA" id="ARBA00023242"/>
    </source>
</evidence>
<evidence type="ECO:0000256" key="8">
    <source>
        <dbReference type="ARBA" id="ARBA00023157"/>
    </source>
</evidence>
<dbReference type="GO" id="GO:0034993">
    <property type="term" value="C:meiotic nuclear membrane microtubule tethering complex"/>
    <property type="evidence" value="ECO:0007669"/>
    <property type="project" value="Ensembl"/>
</dbReference>
<dbReference type="VEuPathDB" id="HostDB:ENSMMUG00000004931"/>
<dbReference type="GO" id="GO:0051015">
    <property type="term" value="F:actin filament binding"/>
    <property type="evidence" value="ECO:0007669"/>
    <property type="project" value="Ensembl"/>
</dbReference>
<evidence type="ECO:0000256" key="2">
    <source>
        <dbReference type="ARBA" id="ARBA00008619"/>
    </source>
</evidence>
<evidence type="ECO:0000256" key="1">
    <source>
        <dbReference type="ARBA" id="ARBA00004427"/>
    </source>
</evidence>
<dbReference type="GO" id="GO:0140444">
    <property type="term" value="F:cytoskeleton-nuclear membrane anchor activity"/>
    <property type="evidence" value="ECO:0007669"/>
    <property type="project" value="Ensembl"/>
</dbReference>
<reference evidence="20" key="1">
    <citation type="journal article" date="2007" name="Science">
        <title>Evolutionary and biomedical insights from the rhesus macaque genome.</title>
        <authorList>
            <person name="Gibbs R.A."/>
            <person name="Rogers J."/>
            <person name="Katze M.G."/>
            <person name="Bumgarner R."/>
            <person name="Weinstock G.M."/>
            <person name="Mardis E.R."/>
            <person name="Remington K.A."/>
            <person name="Strausberg R.L."/>
            <person name="Venter J.C."/>
            <person name="Wilson R.K."/>
            <person name="Batzer M.A."/>
            <person name="Bustamante C.D."/>
            <person name="Eichler E.E."/>
            <person name="Hahn M.W."/>
            <person name="Hardison R.C."/>
            <person name="Makova K.D."/>
            <person name="Miller W."/>
            <person name="Milosavljevic A."/>
            <person name="Palermo R.E."/>
            <person name="Siepel A."/>
            <person name="Sikela J.M."/>
            <person name="Attaway T."/>
            <person name="Bell S."/>
            <person name="Bernard K.E."/>
            <person name="Buhay C.J."/>
            <person name="Chandrabose M.N."/>
            <person name="Dao M."/>
            <person name="Davis C."/>
            <person name="Delehaunty K.D."/>
            <person name="Ding Y."/>
            <person name="Dinh H.H."/>
            <person name="Dugan-Rocha S."/>
            <person name="Fulton L.A."/>
            <person name="Gabisi R.A."/>
            <person name="Garner T.T."/>
            <person name="Godfrey J."/>
            <person name="Hawes A.C."/>
            <person name="Hernandez J."/>
            <person name="Hines S."/>
            <person name="Holder M."/>
            <person name="Hume J."/>
            <person name="Jhangiani S.N."/>
            <person name="Joshi V."/>
            <person name="Khan Z.M."/>
            <person name="Kirkness E.F."/>
            <person name="Cree A."/>
            <person name="Fowler R.G."/>
            <person name="Lee S."/>
            <person name="Lewis L.R."/>
            <person name="Li Z."/>
            <person name="Liu Y.-S."/>
            <person name="Moore S.M."/>
            <person name="Muzny D."/>
            <person name="Nazareth L.V."/>
            <person name="Ngo D.N."/>
            <person name="Okwuonu G.O."/>
            <person name="Pai G."/>
            <person name="Parker D."/>
            <person name="Paul H.A."/>
            <person name="Pfannkoch C."/>
            <person name="Pohl C.S."/>
            <person name="Rogers Y.-H.C."/>
            <person name="Ruiz S.J."/>
            <person name="Sabo A."/>
            <person name="Santibanez J."/>
            <person name="Schneider B.W."/>
            <person name="Smith S.M."/>
            <person name="Sodergren E."/>
            <person name="Svatek A.F."/>
            <person name="Utterback T.R."/>
            <person name="Vattathil S."/>
            <person name="Warren W."/>
            <person name="White C.S."/>
            <person name="Chinwalla A.T."/>
            <person name="Feng Y."/>
            <person name="Halpern A.L."/>
            <person name="Hillier L.W."/>
            <person name="Huang X."/>
            <person name="Minx P."/>
            <person name="Nelson J.O."/>
            <person name="Pepin K.H."/>
            <person name="Qin X."/>
            <person name="Sutton G.G."/>
            <person name="Venter E."/>
            <person name="Walenz B.P."/>
            <person name="Wallis J.W."/>
            <person name="Worley K.C."/>
            <person name="Yang S.-P."/>
            <person name="Jones S.M."/>
            <person name="Marra M.A."/>
            <person name="Rocchi M."/>
            <person name="Schein J.E."/>
            <person name="Baertsch R."/>
            <person name="Clarke L."/>
            <person name="Csuros M."/>
            <person name="Glasscock J."/>
            <person name="Harris R.A."/>
            <person name="Havlak P."/>
            <person name="Jackson A.R."/>
            <person name="Jiang H."/>
            <person name="Liu Y."/>
            <person name="Messina D.N."/>
            <person name="Shen Y."/>
            <person name="Song H.X.-Z."/>
            <person name="Wylie T."/>
            <person name="Zhang L."/>
            <person name="Birney E."/>
            <person name="Han K."/>
            <person name="Konkel M.K."/>
            <person name="Lee J."/>
            <person name="Smit A.F.A."/>
            <person name="Ullmer B."/>
            <person name="Wang H."/>
            <person name="Xing J."/>
            <person name="Burhans R."/>
            <person name="Cheng Z."/>
            <person name="Karro J.E."/>
            <person name="Ma J."/>
            <person name="Raney B."/>
            <person name="She X."/>
            <person name="Cox M.J."/>
            <person name="Demuth J.P."/>
            <person name="Dumas L.J."/>
            <person name="Han S.-G."/>
            <person name="Hopkins J."/>
            <person name="Karimpour-Fard A."/>
            <person name="Kim Y.H."/>
            <person name="Pollack J.R."/>
            <person name="Vinar T."/>
            <person name="Addo-Quaye C."/>
            <person name="Degenhardt J."/>
            <person name="Denby A."/>
            <person name="Hubisz M.J."/>
            <person name="Indap A."/>
            <person name="Kosiol C."/>
            <person name="Lahn B.T."/>
            <person name="Lawson H.A."/>
            <person name="Marklein A."/>
            <person name="Nielsen R."/>
            <person name="Vallender E.J."/>
            <person name="Clark A.G."/>
            <person name="Ferguson B."/>
            <person name="Hernandez R.D."/>
            <person name="Hirani K."/>
            <person name="Kehrer-Sawatzki H."/>
            <person name="Kolb J."/>
            <person name="Patil S."/>
            <person name="Pu L.-L."/>
            <person name="Ren Y."/>
            <person name="Smith D.G."/>
            <person name="Wheeler D.A."/>
            <person name="Schenck I."/>
            <person name="Ball E.V."/>
            <person name="Chen R."/>
            <person name="Cooper D.N."/>
            <person name="Giardine B."/>
            <person name="Hsu F."/>
            <person name="Kent W.J."/>
            <person name="Lesk A."/>
            <person name="Nelson D.L."/>
            <person name="O'brien W.E."/>
            <person name="Pruefer K."/>
            <person name="Stenson P.D."/>
            <person name="Wallace J.C."/>
            <person name="Ke H."/>
            <person name="Liu X.-M."/>
            <person name="Wang P."/>
            <person name="Xiang A.P."/>
            <person name="Yang F."/>
            <person name="Barber G.P."/>
            <person name="Haussler D."/>
            <person name="Karolchik D."/>
            <person name="Kern A.D."/>
            <person name="Kuhn R.M."/>
            <person name="Smith K.E."/>
            <person name="Zwieg A.S."/>
        </authorList>
    </citation>
    <scope>NUCLEOTIDE SEQUENCE [LARGE SCALE GENOMIC DNA]</scope>
    <source>
        <strain evidence="20">17573</strain>
    </source>
</reference>
<dbReference type="Gene3D" id="1.20.58.60">
    <property type="match status" value="3"/>
</dbReference>
<dbReference type="GO" id="GO:0007010">
    <property type="term" value="P:cytoskeleton organization"/>
    <property type="evidence" value="ECO:0007669"/>
    <property type="project" value="Ensembl"/>
</dbReference>
<evidence type="ECO:0000256" key="16">
    <source>
        <dbReference type="SAM" id="MobiDB-lite"/>
    </source>
</evidence>
<dbReference type="SMART" id="SM00150">
    <property type="entry name" value="SPEC"/>
    <property type="match status" value="2"/>
</dbReference>
<feature type="domain" description="Nesprin-3" evidence="18">
    <location>
        <begin position="938"/>
        <end position="1020"/>
    </location>
</feature>
<feature type="compositionally biased region" description="Basic residues" evidence="16">
    <location>
        <begin position="168"/>
        <end position="177"/>
    </location>
</feature>
<evidence type="ECO:0000256" key="13">
    <source>
        <dbReference type="ARBA" id="ARBA00077501"/>
    </source>
</evidence>
<reference evidence="19" key="4">
    <citation type="submission" date="2025-09" db="UniProtKB">
        <authorList>
            <consortium name="Ensembl"/>
        </authorList>
    </citation>
    <scope>IDENTIFICATION</scope>
    <source>
        <strain evidence="19">17573</strain>
    </source>
</reference>
<gene>
    <name evidence="19 21" type="primary">SYNE3</name>
</gene>
<evidence type="ECO:0000256" key="15">
    <source>
        <dbReference type="SAM" id="Coils"/>
    </source>
</evidence>
<dbReference type="ExpressionAtlas" id="A0A5F8A5P9">
    <property type="expression patterns" value="baseline"/>
</dbReference>
<accession>A0A5F8A5P9</accession>
<comment type="function">
    <text evidence="11">As a component of the LINC (LInker of Nucleoskeleton and Cytoskeleton) complex involved in the connection between the nuclear lamina and the cytoskeleton. The nucleocytoplasmic interactions established by the LINC complex play an important role in the transmission of mechanical forces across the nuclear envelope and in nuclear movement and positioning. Probable anchoring protein which tethers the nucleus to the cytoskeleton by binding PLEC which can associate with the intermediate filament system. Plays a role in the regulation of aortic epithelial cell morphology, and is required for flow-induced centrosome polarization and directional migration in aortic endothelial cells.</text>
</comment>
<evidence type="ECO:0000256" key="7">
    <source>
        <dbReference type="ARBA" id="ARBA00023136"/>
    </source>
</evidence>
<evidence type="ECO:0000256" key="4">
    <source>
        <dbReference type="ARBA" id="ARBA00022737"/>
    </source>
</evidence>
<keyword evidence="15" id="KW-0175">Coiled coil</keyword>
<reference evidence="19" key="2">
    <citation type="submission" date="2019-01" db="EMBL/GenBank/DDBJ databases">
        <authorList>
            <person name="Graves T."/>
            <person name="Eichler E.E."/>
            <person name="Wilson R.K."/>
        </authorList>
    </citation>
    <scope>NUCLEOTIDE SEQUENCE [LARGE SCALE GENOMIC DNA]</scope>
    <source>
        <strain evidence="19">17573</strain>
    </source>
</reference>
<dbReference type="PANTHER" id="PTHR47535:SF2">
    <property type="entry name" value="NESPRIN-3"/>
    <property type="match status" value="1"/>
</dbReference>
<evidence type="ECO:0000259" key="18">
    <source>
        <dbReference type="Pfam" id="PF25804"/>
    </source>
</evidence>
<evidence type="ECO:0000256" key="11">
    <source>
        <dbReference type="ARBA" id="ARBA00058355"/>
    </source>
</evidence>
<keyword evidence="7" id="KW-0472">Membrane</keyword>
<evidence type="ECO:0000256" key="12">
    <source>
        <dbReference type="ARBA" id="ARBA00074125"/>
    </source>
</evidence>
<evidence type="ECO:0000313" key="20">
    <source>
        <dbReference type="Proteomes" id="UP000006718"/>
    </source>
</evidence>
<dbReference type="SMR" id="A0A5F8A5P9"/>
<dbReference type="Proteomes" id="UP000006718">
    <property type="component" value="Chromosome 7"/>
</dbReference>
<proteinExistence type="inferred from homology"/>
<dbReference type="CDD" id="cd00176">
    <property type="entry name" value="SPEC"/>
    <property type="match status" value="1"/>
</dbReference>
<sequence length="1120" mass="125594">MCPFLGPHLCSVRARSAGVLIPFPSLGAQIQLSRGRGSSAPFPRMRKGTVAVCVSGRQTGTRAPGCFPGHRGQDTPLTPAPGPRQGAVRLFLGPGTRGHAGCPPGWGCAPGASVERVRRGARPLPRGHRAGPGGGGGTRGVRARPSPAPPRSRPGRREEGKRLGPSYPRRRAPPRSGRKICQLEPEGRVKVDLVLRMAEALLACCPGDQKPEILTQLKDIKAQWEETVTYMTHCHSRIEWVWLHWSEYLLARDEFYRWFQKMMVTLEPHIELQLGLKEKQWQLSHAQVLLHNVDNQAVLLDRLLEEAASLFNRIGDPSVDEDAQKRMKAKYDAVKAKAQDRVDLLEQVAREHEDYQAGVDEFQLWLKAVVEKVNGCLGRKCKLPITQRLSTLQDIAKDFPRGEQSLERLEEQSVGVIRNTSPLGAEKITGELEEMRKVLEKLRALWEEEEERLRGLLQSRGAFEQQIKQLEAELSEFGMVLQRLAQEGLQPAAKAGTEDELVAHWRRYSATRAALASEEPRVDRLQAQLKELIVFPHDLKPLSDSVVAAIQEYQSLKGKSARLRNAAGVELWQHFQRPLQDLQLWRALAQRLLEVTASLQDLPSLHTFLPQIEAALMESSRLKEPLTMLQLKKDLLIGIFGQERAMALLEQVAGSVRDRDLLHNSLLQRKSKLQSLLAQHKDFGAAFEPLQRKLLDLQARVQAEKGLQRDLPGKQAQLSRLQGLQEEGLDLGAQMEAARPLVQENSNHQHKMDQLSSDFQALQRSLEDLVDRCRQSVEEHCTFSHQLLELRQWIAVTTQKLEAHRGEAGPGDAESQEAAFERLVAEFPEKEAQLSLVDAQGWLVMEKSSPEGAAVVQAELRELAESWQALRLLEESLLSLIRNWHLQRTEVDSGKKMVFTNNIPKSGFLIDPMDPIPRHRRRVNLVQEEEGSHEDFSQLLRNFEQWLQVENSKLVRIIAMRTSTAEDLRTRESKLQELEARVPEGQHLFEHLLRLGPARGTSDKLEDLRYQWMLYKSKLKDSGYLLTQSSPGEPTGFQKVQCLPSAPHSQRAGCLEGWWARDTGAGLVGFLEGSRKTKEHLWGINSGLRCAGAQDSWSQEAPGSGGSWPGCAASSAVTGT</sequence>
<dbReference type="Pfam" id="PF00435">
    <property type="entry name" value="Spectrin"/>
    <property type="match status" value="1"/>
</dbReference>
<dbReference type="VGNC" id="VGNC:78176">
    <property type="gene designation" value="SYNE3"/>
</dbReference>
<comment type="similarity">
    <text evidence="2">Belongs to the nesprin family.</text>
</comment>
<dbReference type="FunCoup" id="A0A5F8A5P9">
    <property type="interactions" value="174"/>
</dbReference>
<dbReference type="Pfam" id="PF25803">
    <property type="entry name" value="Spectrin_SYNE1_2"/>
    <property type="match status" value="1"/>
</dbReference>
<keyword evidence="4" id="KW-0677">Repeat</keyword>
<evidence type="ECO:0000256" key="5">
    <source>
        <dbReference type="ARBA" id="ARBA00022824"/>
    </source>
</evidence>
<evidence type="ECO:0000313" key="19">
    <source>
        <dbReference type="Ensembl" id="ENSMMUP00000072687.1"/>
    </source>
</evidence>
<keyword evidence="20" id="KW-1185">Reference proteome</keyword>
<dbReference type="InterPro" id="IPR002017">
    <property type="entry name" value="Spectrin_repeat"/>
</dbReference>
<dbReference type="Pfam" id="PF25804">
    <property type="entry name" value="SYNE3"/>
    <property type="match status" value="1"/>
</dbReference>
<keyword evidence="3" id="KW-0812">Transmembrane</keyword>
<reference evidence="19" key="3">
    <citation type="submission" date="2025-08" db="UniProtKB">
        <authorList>
            <consortium name="Ensembl"/>
        </authorList>
    </citation>
    <scope>IDENTIFICATION</scope>
    <source>
        <strain evidence="19">17573</strain>
    </source>
</reference>
<dbReference type="GO" id="GO:0090150">
    <property type="term" value="P:establishment of protein localization to membrane"/>
    <property type="evidence" value="ECO:0007669"/>
    <property type="project" value="Ensembl"/>
</dbReference>
<name>A0A5F8A5P9_MACMU</name>
<dbReference type="STRING" id="9544.ENSMMUP00000072687"/>
<keyword evidence="6" id="KW-1133">Transmembrane helix</keyword>
<dbReference type="GeneTree" id="ENSGT00440000039367"/>
<protein>
    <recommendedName>
        <fullName evidence="12">Nesprin-3</fullName>
    </recommendedName>
    <alternativeName>
        <fullName evidence="13">KASH domain-containing protein 3</fullName>
    </alternativeName>
    <alternativeName>
        <fullName evidence="14">Nuclear envelope spectrin repeat protein 3</fullName>
    </alternativeName>
</protein>
<feature type="compositionally biased region" description="Gly residues" evidence="16">
    <location>
        <begin position="130"/>
        <end position="139"/>
    </location>
</feature>
<keyword evidence="5" id="KW-0256">Endoplasmic reticulum</keyword>
<dbReference type="SUPFAM" id="SSF46966">
    <property type="entry name" value="Spectrin repeat"/>
    <property type="match status" value="5"/>
</dbReference>
<feature type="coiled-coil region" evidence="15">
    <location>
        <begin position="425"/>
        <end position="487"/>
    </location>
</feature>
<evidence type="ECO:0000259" key="17">
    <source>
        <dbReference type="Pfam" id="PF25803"/>
    </source>
</evidence>
<dbReference type="InterPro" id="IPR057933">
    <property type="entry name" value="SYNE3_dom"/>
</dbReference>
<feature type="region of interest" description="Disordered" evidence="16">
    <location>
        <begin position="121"/>
        <end position="177"/>
    </location>
</feature>
<feature type="domain" description="Nesprin-1/3 spectrin repeats region" evidence="17">
    <location>
        <begin position="459"/>
        <end position="571"/>
    </location>
</feature>
<dbReference type="GO" id="GO:0005791">
    <property type="term" value="C:rough endoplasmic reticulum"/>
    <property type="evidence" value="ECO:0007669"/>
    <property type="project" value="UniProtKB-SubCell"/>
</dbReference>
<keyword evidence="8" id="KW-1015">Disulfide bond</keyword>
<dbReference type="Bgee" id="ENSMMUG00000004931">
    <property type="expression patterns" value="Expressed in adipose tissue and 20 other cell types or tissues"/>
</dbReference>
<evidence type="ECO:0000256" key="14">
    <source>
        <dbReference type="ARBA" id="ARBA00079239"/>
    </source>
</evidence>
<dbReference type="GO" id="GO:0005640">
    <property type="term" value="C:nuclear outer membrane"/>
    <property type="evidence" value="ECO:0007669"/>
    <property type="project" value="UniProtKB-SubCell"/>
</dbReference>
<dbReference type="InterPro" id="IPR052403">
    <property type="entry name" value="LINC-complex_assoc"/>
</dbReference>
<keyword evidence="9" id="KW-0539">Nucleus</keyword>
<dbReference type="InterPro" id="IPR057932">
    <property type="entry name" value="Spectrin_SYNE1_3"/>
</dbReference>
<dbReference type="AlphaFoldDB" id="A0A5F8A5P9"/>
<feature type="region of interest" description="Disordered" evidence="16">
    <location>
        <begin position="1095"/>
        <end position="1120"/>
    </location>
</feature>
<dbReference type="InterPro" id="IPR018159">
    <property type="entry name" value="Spectrin/alpha-actinin"/>
</dbReference>